<organism evidence="2 3">
    <name type="scientific">Panicum virgatum</name>
    <name type="common">Blackwell switchgrass</name>
    <dbReference type="NCBI Taxonomy" id="38727"/>
    <lineage>
        <taxon>Eukaryota</taxon>
        <taxon>Viridiplantae</taxon>
        <taxon>Streptophyta</taxon>
        <taxon>Embryophyta</taxon>
        <taxon>Tracheophyta</taxon>
        <taxon>Spermatophyta</taxon>
        <taxon>Magnoliopsida</taxon>
        <taxon>Liliopsida</taxon>
        <taxon>Poales</taxon>
        <taxon>Poaceae</taxon>
        <taxon>PACMAD clade</taxon>
        <taxon>Panicoideae</taxon>
        <taxon>Panicodae</taxon>
        <taxon>Paniceae</taxon>
        <taxon>Panicinae</taxon>
        <taxon>Panicum</taxon>
        <taxon>Panicum sect. Hiantes</taxon>
    </lineage>
</organism>
<dbReference type="Proteomes" id="UP000823388">
    <property type="component" value="Chromosome 1K"/>
</dbReference>
<gene>
    <name evidence="2" type="ORF">PVAP13_1KG345900</name>
</gene>
<evidence type="ECO:0000313" key="2">
    <source>
        <dbReference type="EMBL" id="KAG2659325.1"/>
    </source>
</evidence>
<dbReference type="AlphaFoldDB" id="A0A8T0XJE9"/>
<dbReference type="EMBL" id="CM029037">
    <property type="protein sequence ID" value="KAG2659325.1"/>
    <property type="molecule type" value="Genomic_DNA"/>
</dbReference>
<dbReference type="EMBL" id="CM029037">
    <property type="protein sequence ID" value="KAG2659324.1"/>
    <property type="molecule type" value="Genomic_DNA"/>
</dbReference>
<dbReference type="EMBL" id="CM029037">
    <property type="protein sequence ID" value="KAG2659323.1"/>
    <property type="molecule type" value="Genomic_DNA"/>
</dbReference>
<comment type="caution">
    <text evidence="2">The sequence shown here is derived from an EMBL/GenBank/DDBJ whole genome shotgun (WGS) entry which is preliminary data.</text>
</comment>
<sequence>MPSRGCARKQVGKGREALARQWWSLTPSTPAFSRQRSKESELLVERRSKECDGYTMANGMVQRANSNGTRKASI</sequence>
<name>A0A8T0XJE9_PANVG</name>
<accession>A0A8T0XJE9</accession>
<keyword evidence="3" id="KW-1185">Reference proteome</keyword>
<protein>
    <submittedName>
        <fullName evidence="2">Uncharacterized protein</fullName>
    </submittedName>
</protein>
<proteinExistence type="predicted"/>
<feature type="compositionally biased region" description="Polar residues" evidence="1">
    <location>
        <begin position="63"/>
        <end position="74"/>
    </location>
</feature>
<evidence type="ECO:0000256" key="1">
    <source>
        <dbReference type="SAM" id="MobiDB-lite"/>
    </source>
</evidence>
<reference evidence="2" key="1">
    <citation type="submission" date="2020-05" db="EMBL/GenBank/DDBJ databases">
        <title>WGS assembly of Panicum virgatum.</title>
        <authorList>
            <person name="Lovell J.T."/>
            <person name="Jenkins J."/>
            <person name="Shu S."/>
            <person name="Juenger T.E."/>
            <person name="Schmutz J."/>
        </authorList>
    </citation>
    <scope>NUCLEOTIDE SEQUENCE</scope>
    <source>
        <strain evidence="2">AP13</strain>
    </source>
</reference>
<feature type="region of interest" description="Disordered" evidence="1">
    <location>
        <begin position="54"/>
        <end position="74"/>
    </location>
</feature>
<evidence type="ECO:0000313" key="3">
    <source>
        <dbReference type="Proteomes" id="UP000823388"/>
    </source>
</evidence>